<sequence>MTRAAARAALADAYGQPMPRGCTIKWEQVENVTYAMPLDEFVANAQILEIR</sequence>
<dbReference type="EMBL" id="AMCI01003744">
    <property type="protein sequence ID" value="EJW99576.1"/>
    <property type="molecule type" value="Genomic_DNA"/>
</dbReference>
<protein>
    <submittedName>
        <fullName evidence="1">Uncharacterized protein</fullName>
    </submittedName>
</protein>
<reference evidence="1" key="1">
    <citation type="journal article" date="2012" name="PLoS ONE">
        <title>Gene sets for utilization of primary and secondary nutrition supplies in the distal gut of endangered iberian lynx.</title>
        <authorList>
            <person name="Alcaide M."/>
            <person name="Messina E."/>
            <person name="Richter M."/>
            <person name="Bargiela R."/>
            <person name="Peplies J."/>
            <person name="Huws S.A."/>
            <person name="Newbold C.J."/>
            <person name="Golyshin P.N."/>
            <person name="Simon M.A."/>
            <person name="Lopez G."/>
            <person name="Yakimov M.M."/>
            <person name="Ferrer M."/>
        </authorList>
    </citation>
    <scope>NUCLEOTIDE SEQUENCE</scope>
</reference>
<evidence type="ECO:0000313" key="1">
    <source>
        <dbReference type="EMBL" id="EJW99576.1"/>
    </source>
</evidence>
<organism evidence="1">
    <name type="scientific">gut metagenome</name>
    <dbReference type="NCBI Taxonomy" id="749906"/>
    <lineage>
        <taxon>unclassified sequences</taxon>
        <taxon>metagenomes</taxon>
        <taxon>organismal metagenomes</taxon>
    </lineage>
</organism>
<dbReference type="AlphaFoldDB" id="J9FX81"/>
<accession>J9FX81</accession>
<proteinExistence type="predicted"/>
<comment type="caution">
    <text evidence="1">The sequence shown here is derived from an EMBL/GenBank/DDBJ whole genome shotgun (WGS) entry which is preliminary data.</text>
</comment>
<gene>
    <name evidence="1" type="ORF">EVA_12318</name>
</gene>
<name>J9FX81_9ZZZZ</name>